<feature type="binding site" evidence="7">
    <location>
        <position position="14"/>
    </location>
    <ligand>
        <name>tRNA</name>
        <dbReference type="ChEBI" id="CHEBI:17843"/>
    </ligand>
</feature>
<dbReference type="Gene3D" id="3.40.50.1470">
    <property type="entry name" value="Peptidyl-tRNA hydrolase"/>
    <property type="match status" value="1"/>
</dbReference>
<proteinExistence type="inferred from homology"/>
<feature type="active site" description="Proton acceptor" evidence="7">
    <location>
        <position position="19"/>
    </location>
</feature>
<name>A0A662DHB0_UNCAE</name>
<dbReference type="InterPro" id="IPR036416">
    <property type="entry name" value="Pept_tRNA_hydro_sf"/>
</dbReference>
<dbReference type="GO" id="GO:0004045">
    <property type="term" value="F:peptidyl-tRNA hydrolase activity"/>
    <property type="evidence" value="ECO:0007669"/>
    <property type="project" value="UniProtKB-UniRule"/>
</dbReference>
<protein>
    <recommendedName>
        <fullName evidence="6 7">Peptidyl-tRNA hydrolase</fullName>
        <shortName evidence="7">Pth</shortName>
        <ecNumber evidence="1 7">3.1.1.29</ecNumber>
    </recommendedName>
</protein>
<evidence type="ECO:0000313" key="11">
    <source>
        <dbReference type="Proteomes" id="UP000280417"/>
    </source>
</evidence>
<evidence type="ECO:0000256" key="1">
    <source>
        <dbReference type="ARBA" id="ARBA00013260"/>
    </source>
</evidence>
<reference evidence="10 11" key="1">
    <citation type="submission" date="2018-06" db="EMBL/GenBank/DDBJ databases">
        <title>Extensive metabolic versatility and redundancy in microbially diverse, dynamic hydrothermal sediments.</title>
        <authorList>
            <person name="Dombrowski N."/>
            <person name="Teske A."/>
            <person name="Baker B.J."/>
        </authorList>
    </citation>
    <scope>NUCLEOTIDE SEQUENCE [LARGE SCALE GENOMIC DNA]</scope>
    <source>
        <strain evidence="10">B3_G15</strain>
    </source>
</reference>
<dbReference type="PANTHER" id="PTHR17224:SF1">
    <property type="entry name" value="PEPTIDYL-TRNA HYDROLASE"/>
    <property type="match status" value="1"/>
</dbReference>
<comment type="function">
    <text evidence="7">Catalyzes the release of premature peptidyl moieties from peptidyl-tRNA molecules trapped in stalled 50S ribosomal subunits, and thus maintains levels of free tRNAs and 50S ribosomes.</text>
</comment>
<evidence type="ECO:0000313" key="10">
    <source>
        <dbReference type="EMBL" id="RLE14885.1"/>
    </source>
</evidence>
<evidence type="ECO:0000256" key="7">
    <source>
        <dbReference type="HAMAP-Rule" id="MF_00083"/>
    </source>
</evidence>
<dbReference type="HAMAP" id="MF_00083">
    <property type="entry name" value="Pept_tRNA_hydro_bact"/>
    <property type="match status" value="1"/>
</dbReference>
<comment type="subunit">
    <text evidence="7">Monomer.</text>
</comment>
<dbReference type="EC" id="3.1.1.29" evidence="1 7"/>
<comment type="catalytic activity">
    <reaction evidence="7 8">
        <text>an N-acyl-L-alpha-aminoacyl-tRNA + H2O = an N-acyl-L-amino acid + a tRNA + H(+)</text>
        <dbReference type="Rhea" id="RHEA:54448"/>
        <dbReference type="Rhea" id="RHEA-COMP:10123"/>
        <dbReference type="Rhea" id="RHEA-COMP:13883"/>
        <dbReference type="ChEBI" id="CHEBI:15377"/>
        <dbReference type="ChEBI" id="CHEBI:15378"/>
        <dbReference type="ChEBI" id="CHEBI:59874"/>
        <dbReference type="ChEBI" id="CHEBI:78442"/>
        <dbReference type="ChEBI" id="CHEBI:138191"/>
        <dbReference type="EC" id="3.1.1.29"/>
    </reaction>
</comment>
<evidence type="ECO:0000256" key="6">
    <source>
        <dbReference type="ARBA" id="ARBA00050038"/>
    </source>
</evidence>
<keyword evidence="7" id="KW-0963">Cytoplasm</keyword>
<dbReference type="PROSITE" id="PS01195">
    <property type="entry name" value="PEPT_TRNA_HYDROL_1"/>
    <property type="match status" value="1"/>
</dbReference>
<evidence type="ECO:0000256" key="5">
    <source>
        <dbReference type="ARBA" id="ARBA00038063"/>
    </source>
</evidence>
<dbReference type="InterPro" id="IPR001328">
    <property type="entry name" value="Pept_tRNA_hydro"/>
</dbReference>
<evidence type="ECO:0000256" key="9">
    <source>
        <dbReference type="RuleBase" id="RU004320"/>
    </source>
</evidence>
<dbReference type="PANTHER" id="PTHR17224">
    <property type="entry name" value="PEPTIDYL-TRNA HYDROLASE"/>
    <property type="match status" value="1"/>
</dbReference>
<comment type="caution">
    <text evidence="7">Lacks conserved residue(s) required for the propagation of feature annotation.</text>
</comment>
<dbReference type="AlphaFoldDB" id="A0A662DHB0"/>
<dbReference type="NCBIfam" id="TIGR00447">
    <property type="entry name" value="pth"/>
    <property type="match status" value="1"/>
</dbReference>
<dbReference type="GO" id="GO:0000049">
    <property type="term" value="F:tRNA binding"/>
    <property type="evidence" value="ECO:0007669"/>
    <property type="project" value="UniProtKB-UniRule"/>
</dbReference>
<feature type="site" description="Discriminates between blocked and unblocked aminoacyl-tRNA" evidence="7">
    <location>
        <position position="9"/>
    </location>
</feature>
<dbReference type="GO" id="GO:0005737">
    <property type="term" value="C:cytoplasm"/>
    <property type="evidence" value="ECO:0007669"/>
    <property type="project" value="UniProtKB-SubCell"/>
</dbReference>
<evidence type="ECO:0000256" key="8">
    <source>
        <dbReference type="RuleBase" id="RU000673"/>
    </source>
</evidence>
<dbReference type="GO" id="GO:0072344">
    <property type="term" value="P:rescue of stalled ribosome"/>
    <property type="evidence" value="ECO:0007669"/>
    <property type="project" value="UniProtKB-UniRule"/>
</dbReference>
<dbReference type="GO" id="GO:0006515">
    <property type="term" value="P:protein quality control for misfolded or incompletely synthesized proteins"/>
    <property type="evidence" value="ECO:0007669"/>
    <property type="project" value="UniProtKB-UniRule"/>
</dbReference>
<evidence type="ECO:0000256" key="2">
    <source>
        <dbReference type="ARBA" id="ARBA00022555"/>
    </source>
</evidence>
<dbReference type="Pfam" id="PF01195">
    <property type="entry name" value="Pept_tRNA_hydro"/>
    <property type="match status" value="1"/>
</dbReference>
<dbReference type="SUPFAM" id="SSF53178">
    <property type="entry name" value="Peptidyl-tRNA hydrolase-like"/>
    <property type="match status" value="1"/>
</dbReference>
<feature type="binding site" evidence="7">
    <location>
        <position position="66"/>
    </location>
    <ligand>
        <name>tRNA</name>
        <dbReference type="ChEBI" id="CHEBI:17843"/>
    </ligand>
</feature>
<comment type="similarity">
    <text evidence="5 7 9">Belongs to the PTH family.</text>
</comment>
<comment type="caution">
    <text evidence="10">The sequence shown here is derived from an EMBL/GenBank/DDBJ whole genome shotgun (WGS) entry which is preliminary data.</text>
</comment>
<dbReference type="EMBL" id="QMQA01000025">
    <property type="protein sequence ID" value="RLE14885.1"/>
    <property type="molecule type" value="Genomic_DNA"/>
</dbReference>
<feature type="site" description="Stabilizes the basic form of H active site to accept a proton" evidence="7">
    <location>
        <position position="91"/>
    </location>
</feature>
<keyword evidence="4 7" id="KW-0694">RNA-binding</keyword>
<evidence type="ECO:0000256" key="4">
    <source>
        <dbReference type="ARBA" id="ARBA00022884"/>
    </source>
</evidence>
<accession>A0A662DHB0</accession>
<comment type="function">
    <text evidence="7">Hydrolyzes ribosome-free peptidyl-tRNAs (with 1 or more amino acids incorporated), which drop off the ribosome during protein synthesis, or as a result of ribosome stalling.</text>
</comment>
<dbReference type="CDD" id="cd00462">
    <property type="entry name" value="PTH"/>
    <property type="match status" value="1"/>
</dbReference>
<dbReference type="InterPro" id="IPR018171">
    <property type="entry name" value="Pept_tRNA_hydro_CS"/>
</dbReference>
<dbReference type="FunFam" id="3.40.50.1470:FF:000001">
    <property type="entry name" value="Peptidyl-tRNA hydrolase"/>
    <property type="match status" value="1"/>
</dbReference>
<feature type="binding site" evidence="7">
    <location>
        <position position="64"/>
    </location>
    <ligand>
        <name>tRNA</name>
        <dbReference type="ChEBI" id="CHEBI:17843"/>
    </ligand>
</feature>
<organism evidence="10 11">
    <name type="scientific">Aerophobetes bacterium</name>
    <dbReference type="NCBI Taxonomy" id="2030807"/>
    <lineage>
        <taxon>Bacteria</taxon>
        <taxon>Candidatus Aerophobota</taxon>
    </lineage>
</organism>
<comment type="subcellular location">
    <subcellularLocation>
        <location evidence="7">Cytoplasm</location>
    </subcellularLocation>
</comment>
<gene>
    <name evidence="7" type="primary">pth</name>
    <name evidence="10" type="ORF">DRJ04_01525</name>
</gene>
<keyword evidence="3 7" id="KW-0378">Hydrolase</keyword>
<keyword evidence="2 7" id="KW-0820">tRNA-binding</keyword>
<evidence type="ECO:0000256" key="3">
    <source>
        <dbReference type="ARBA" id="ARBA00022801"/>
    </source>
</evidence>
<dbReference type="Proteomes" id="UP000280417">
    <property type="component" value="Unassembled WGS sequence"/>
</dbReference>
<sequence length="185" mass="20917">MKVVFGLGNPGEKYEKTRHNAGFLVIDAFAKRHRIEVKQYRYESLLGRVKIKEREVLLVKPLTYMNLAGVAIKQILHSCRIGVEDILVINDDADLELGRIKISRKGGDAGHLGVRSVIEALGSRDFPRLRVGIGRPDEGISLREYVLEEFTPEEWEVMQKVFPRAAEAVETIILEGIERAMSSFN</sequence>